<reference evidence="2" key="2">
    <citation type="submission" date="2021-09" db="EMBL/GenBank/DDBJ databases">
        <authorList>
            <person name="Jia N."/>
            <person name="Wang J."/>
            <person name="Shi W."/>
            <person name="Du L."/>
            <person name="Sun Y."/>
            <person name="Zhan W."/>
            <person name="Jiang J."/>
            <person name="Wang Q."/>
            <person name="Zhang B."/>
            <person name="Ji P."/>
            <person name="Sakyi L.B."/>
            <person name="Cui X."/>
            <person name="Yuan T."/>
            <person name="Jiang B."/>
            <person name="Yang W."/>
            <person name="Lam T.T.-Y."/>
            <person name="Chang Q."/>
            <person name="Ding S."/>
            <person name="Wang X."/>
            <person name="Zhu J."/>
            <person name="Ruan X."/>
            <person name="Zhao L."/>
            <person name="Wei J."/>
            <person name="Que T."/>
            <person name="Du C."/>
            <person name="Cheng J."/>
            <person name="Dai P."/>
            <person name="Han X."/>
            <person name="Huang E."/>
            <person name="Gao Y."/>
            <person name="Liu J."/>
            <person name="Shao H."/>
            <person name="Ye R."/>
            <person name="Li L."/>
            <person name="Wei W."/>
            <person name="Wang X."/>
            <person name="Wang C."/>
            <person name="Huo Q."/>
            <person name="Li W."/>
            <person name="Guo W."/>
            <person name="Chen H."/>
            <person name="Chen S."/>
            <person name="Zhou L."/>
            <person name="Zhou L."/>
            <person name="Ni X."/>
            <person name="Tian J."/>
            <person name="Zhou Y."/>
            <person name="Sheng Y."/>
            <person name="Liu T."/>
            <person name="Pan Y."/>
            <person name="Xia L."/>
            <person name="Li J."/>
            <person name="Zhao F."/>
            <person name="Cao W."/>
        </authorList>
    </citation>
    <scope>NUCLEOTIDE SEQUENCE</scope>
    <source>
        <strain evidence="2">Rsan-2018</strain>
        <tissue evidence="2">Larvae</tissue>
    </source>
</reference>
<dbReference type="AlphaFoldDB" id="A0A9D4PGS0"/>
<feature type="compositionally biased region" description="Polar residues" evidence="1">
    <location>
        <begin position="40"/>
        <end position="52"/>
    </location>
</feature>
<evidence type="ECO:0000313" key="2">
    <source>
        <dbReference type="EMBL" id="KAH7939290.1"/>
    </source>
</evidence>
<dbReference type="VEuPathDB" id="VectorBase:RSAN_028130"/>
<protein>
    <submittedName>
        <fullName evidence="2">Uncharacterized protein</fullName>
    </submittedName>
</protein>
<dbReference type="EMBL" id="JABSTV010001254">
    <property type="protein sequence ID" value="KAH7939290.1"/>
    <property type="molecule type" value="Genomic_DNA"/>
</dbReference>
<dbReference type="Proteomes" id="UP000821837">
    <property type="component" value="Chromosome 8"/>
</dbReference>
<gene>
    <name evidence="2" type="ORF">HPB52_010133</name>
</gene>
<comment type="caution">
    <text evidence="2">The sequence shown here is derived from an EMBL/GenBank/DDBJ whole genome shotgun (WGS) entry which is preliminary data.</text>
</comment>
<organism evidence="2 3">
    <name type="scientific">Rhipicephalus sanguineus</name>
    <name type="common">Brown dog tick</name>
    <name type="synonym">Ixodes sanguineus</name>
    <dbReference type="NCBI Taxonomy" id="34632"/>
    <lineage>
        <taxon>Eukaryota</taxon>
        <taxon>Metazoa</taxon>
        <taxon>Ecdysozoa</taxon>
        <taxon>Arthropoda</taxon>
        <taxon>Chelicerata</taxon>
        <taxon>Arachnida</taxon>
        <taxon>Acari</taxon>
        <taxon>Parasitiformes</taxon>
        <taxon>Ixodida</taxon>
        <taxon>Ixodoidea</taxon>
        <taxon>Ixodidae</taxon>
        <taxon>Rhipicephalinae</taxon>
        <taxon>Rhipicephalus</taxon>
        <taxon>Rhipicephalus</taxon>
    </lineage>
</organism>
<name>A0A9D4PGS0_RHISA</name>
<proteinExistence type="predicted"/>
<accession>A0A9D4PGS0</accession>
<evidence type="ECO:0000256" key="1">
    <source>
        <dbReference type="SAM" id="MobiDB-lite"/>
    </source>
</evidence>
<keyword evidence="3" id="KW-1185">Reference proteome</keyword>
<feature type="region of interest" description="Disordered" evidence="1">
    <location>
        <begin position="40"/>
        <end position="76"/>
    </location>
</feature>
<evidence type="ECO:0000313" key="3">
    <source>
        <dbReference type="Proteomes" id="UP000821837"/>
    </source>
</evidence>
<sequence length="170" mass="18359">MHKRHVKRPTRRAAPTKLRLVGRASSAALHAALMASSTVNKTVSGHGSSTDQGAGEQVAKRLREDDETENSARYSGEDMDQASFMVVNYKKNRGAEIPVVFRPMSPEASFWKVNPNILASAVVASAQEEVIRHRLNKDGSLMVSVSTLPAANRLLAISELAGVSVQARVP</sequence>
<reference evidence="2" key="1">
    <citation type="journal article" date="2020" name="Cell">
        <title>Large-Scale Comparative Analyses of Tick Genomes Elucidate Their Genetic Diversity and Vector Capacities.</title>
        <authorList>
            <consortium name="Tick Genome and Microbiome Consortium (TIGMIC)"/>
            <person name="Jia N."/>
            <person name="Wang J."/>
            <person name="Shi W."/>
            <person name="Du L."/>
            <person name="Sun Y."/>
            <person name="Zhan W."/>
            <person name="Jiang J.F."/>
            <person name="Wang Q."/>
            <person name="Zhang B."/>
            <person name="Ji P."/>
            <person name="Bell-Sakyi L."/>
            <person name="Cui X.M."/>
            <person name="Yuan T.T."/>
            <person name="Jiang B.G."/>
            <person name="Yang W.F."/>
            <person name="Lam T.T."/>
            <person name="Chang Q.C."/>
            <person name="Ding S.J."/>
            <person name="Wang X.J."/>
            <person name="Zhu J.G."/>
            <person name="Ruan X.D."/>
            <person name="Zhao L."/>
            <person name="Wei J.T."/>
            <person name="Ye R.Z."/>
            <person name="Que T.C."/>
            <person name="Du C.H."/>
            <person name="Zhou Y.H."/>
            <person name="Cheng J.X."/>
            <person name="Dai P.F."/>
            <person name="Guo W.B."/>
            <person name="Han X.H."/>
            <person name="Huang E.J."/>
            <person name="Li L.F."/>
            <person name="Wei W."/>
            <person name="Gao Y.C."/>
            <person name="Liu J.Z."/>
            <person name="Shao H.Z."/>
            <person name="Wang X."/>
            <person name="Wang C.C."/>
            <person name="Yang T.C."/>
            <person name="Huo Q.B."/>
            <person name="Li W."/>
            <person name="Chen H.Y."/>
            <person name="Chen S.E."/>
            <person name="Zhou L.G."/>
            <person name="Ni X.B."/>
            <person name="Tian J.H."/>
            <person name="Sheng Y."/>
            <person name="Liu T."/>
            <person name="Pan Y.S."/>
            <person name="Xia L.Y."/>
            <person name="Li J."/>
            <person name="Zhao F."/>
            <person name="Cao W.C."/>
        </authorList>
    </citation>
    <scope>NUCLEOTIDE SEQUENCE</scope>
    <source>
        <strain evidence="2">Rsan-2018</strain>
    </source>
</reference>